<evidence type="ECO:0000256" key="5">
    <source>
        <dbReference type="ARBA" id="ARBA00012655"/>
    </source>
</evidence>
<dbReference type="EC" id="2.5.1.61" evidence="5"/>
<evidence type="ECO:0000313" key="14">
    <source>
        <dbReference type="Proteomes" id="UP000597762"/>
    </source>
</evidence>
<dbReference type="UniPathway" id="UPA00251">
    <property type="reaction ID" value="UER00319"/>
</dbReference>
<dbReference type="HAMAP" id="MF_00260">
    <property type="entry name" value="Porphobil_deam"/>
    <property type="match status" value="1"/>
</dbReference>
<dbReference type="SUPFAM" id="SSF53850">
    <property type="entry name" value="Periplasmic binding protein-like II"/>
    <property type="match status" value="1"/>
</dbReference>
<dbReference type="InterPro" id="IPR022417">
    <property type="entry name" value="Porphobilin_deaminase_N"/>
</dbReference>
<dbReference type="EMBL" id="CAHIKZ030002739">
    <property type="protein sequence ID" value="CAE1291479.1"/>
    <property type="molecule type" value="Genomic_DNA"/>
</dbReference>
<gene>
    <name evidence="13" type="ORF">SPHA_48765</name>
</gene>
<protein>
    <recommendedName>
        <fullName evidence="5">hydroxymethylbilane synthase</fullName>
        <ecNumber evidence="5">2.5.1.61</ecNumber>
    </recommendedName>
    <alternativeName>
        <fullName evidence="9">Hydroxymethylbilane synthase</fullName>
    </alternativeName>
    <alternativeName>
        <fullName evidence="8">Pre-uroporphyrinogen synthase</fullName>
    </alternativeName>
</protein>
<evidence type="ECO:0000256" key="8">
    <source>
        <dbReference type="ARBA" id="ARBA00030685"/>
    </source>
</evidence>
<evidence type="ECO:0000256" key="4">
    <source>
        <dbReference type="ARBA" id="ARBA00005638"/>
    </source>
</evidence>
<comment type="caution">
    <text evidence="13">The sequence shown here is derived from an EMBL/GenBank/DDBJ whole genome shotgun (WGS) entry which is preliminary data.</text>
</comment>
<dbReference type="InterPro" id="IPR036803">
    <property type="entry name" value="Porphobilinogen_deaminase_C_sf"/>
</dbReference>
<comment type="similarity">
    <text evidence="4">Belongs to the HMBS family.</text>
</comment>
<comment type="pathway">
    <text evidence="3">Porphyrin-containing compound metabolism; protoporphyrin-IX biosynthesis; coproporphyrinogen-III from 5-aminolevulinate: step 2/4.</text>
</comment>
<keyword evidence="7" id="KW-0627">Porphyrin biosynthesis</keyword>
<comment type="catalytic activity">
    <reaction evidence="10">
        <text>4 porphobilinogen + H2O = hydroxymethylbilane + 4 NH4(+)</text>
        <dbReference type="Rhea" id="RHEA:13185"/>
        <dbReference type="ChEBI" id="CHEBI:15377"/>
        <dbReference type="ChEBI" id="CHEBI:28938"/>
        <dbReference type="ChEBI" id="CHEBI:57845"/>
        <dbReference type="ChEBI" id="CHEBI:58126"/>
        <dbReference type="EC" id="2.5.1.61"/>
    </reaction>
</comment>
<dbReference type="Gene3D" id="3.30.160.40">
    <property type="entry name" value="Porphobilinogen deaminase, C-terminal domain"/>
    <property type="match status" value="1"/>
</dbReference>
<dbReference type="PIRSF" id="PIRSF001438">
    <property type="entry name" value="4pyrrol_synth_OHMeBilane_synth"/>
    <property type="match status" value="1"/>
</dbReference>
<sequence>MESSPLVSSASSDSLSSNSDIIKVGTRKSQLACIQTQLAIDALKRVCNKQFEMVYKDTQGDKQQTSPLFKIPSKNLFTKELEDCLNNKEIDFIVHSLKDLPTTLPDNMVIAAIMKRACPYDAVVMHSSNADKNLASLPEGSVVGTSSLRRIAQLKRKYPHLKFESIRGNLNTRFRKLDNDDKYAAIILASAGLQRMNWGDRISHILKEDECLYAVSQGAIAMQCRIDDEKIKELLSPIHDTETVLQCVAERAFLKTLEGGCSVPIGTSSSIQDRNLSITGAIFSLDGQECVMETCQKLLPCDSEPPSKKVTLAGSIHYAHIIPGHISPCLLEAAMDLGVELANKLLDKDNGREILANAKQIVEQQRTVDND</sequence>
<dbReference type="FunFam" id="3.40.190.10:FF:000086">
    <property type="entry name" value="Probable porphobilinogen deaminase"/>
    <property type="match status" value="1"/>
</dbReference>
<dbReference type="GO" id="GO:0004418">
    <property type="term" value="F:hydroxymethylbilane synthase activity"/>
    <property type="evidence" value="ECO:0007669"/>
    <property type="project" value="UniProtKB-EC"/>
</dbReference>
<evidence type="ECO:0000256" key="1">
    <source>
        <dbReference type="ARBA" id="ARBA00001916"/>
    </source>
</evidence>
<dbReference type="GO" id="GO:0006782">
    <property type="term" value="P:protoporphyrinogen IX biosynthetic process"/>
    <property type="evidence" value="ECO:0007669"/>
    <property type="project" value="UniProtKB-UniPathway"/>
</dbReference>
<evidence type="ECO:0000313" key="13">
    <source>
        <dbReference type="EMBL" id="CAE1291479.1"/>
    </source>
</evidence>
<dbReference type="SUPFAM" id="SSF54782">
    <property type="entry name" value="Porphobilinogen deaminase (hydroxymethylbilane synthase), C-terminal domain"/>
    <property type="match status" value="1"/>
</dbReference>
<dbReference type="OrthoDB" id="564646at2759"/>
<accession>A0A812DBF9</accession>
<dbReference type="GO" id="GO:0005737">
    <property type="term" value="C:cytoplasm"/>
    <property type="evidence" value="ECO:0007669"/>
    <property type="project" value="TreeGrafter"/>
</dbReference>
<evidence type="ECO:0000259" key="11">
    <source>
        <dbReference type="Pfam" id="PF01379"/>
    </source>
</evidence>
<evidence type="ECO:0000256" key="6">
    <source>
        <dbReference type="ARBA" id="ARBA00022679"/>
    </source>
</evidence>
<keyword evidence="6 13" id="KW-0808">Transferase</keyword>
<comment type="cofactor">
    <cofactor evidence="1">
        <name>dipyrromethane</name>
        <dbReference type="ChEBI" id="CHEBI:60342"/>
    </cofactor>
</comment>
<evidence type="ECO:0000256" key="3">
    <source>
        <dbReference type="ARBA" id="ARBA00004735"/>
    </source>
</evidence>
<dbReference type="NCBIfam" id="TIGR00212">
    <property type="entry name" value="hemC"/>
    <property type="match status" value="1"/>
</dbReference>
<dbReference type="Pfam" id="PF03900">
    <property type="entry name" value="Porphobil_deamC"/>
    <property type="match status" value="1"/>
</dbReference>
<evidence type="ECO:0000256" key="9">
    <source>
        <dbReference type="ARBA" id="ARBA00033064"/>
    </source>
</evidence>
<comment type="function">
    <text evidence="2">Tetrapolymerization of the monopyrrole PBG into the hydroxymethylbilane pre-uroporphyrinogen in several discrete steps.</text>
</comment>
<dbReference type="FunFam" id="3.40.190.10:FF:000005">
    <property type="entry name" value="Porphobilinogen deaminase"/>
    <property type="match status" value="1"/>
</dbReference>
<dbReference type="PROSITE" id="PS00533">
    <property type="entry name" value="PORPHOBILINOGEN_DEAM"/>
    <property type="match status" value="1"/>
</dbReference>
<feature type="domain" description="Porphobilinogen deaminase N-terminal" evidence="11">
    <location>
        <begin position="22"/>
        <end position="233"/>
    </location>
</feature>
<dbReference type="PANTHER" id="PTHR11557">
    <property type="entry name" value="PORPHOBILINOGEN DEAMINASE"/>
    <property type="match status" value="1"/>
</dbReference>
<dbReference type="InterPro" id="IPR022419">
    <property type="entry name" value="Porphobilin_deaminase_cofac_BS"/>
</dbReference>
<dbReference type="InterPro" id="IPR000860">
    <property type="entry name" value="HemC"/>
</dbReference>
<dbReference type="Pfam" id="PF01379">
    <property type="entry name" value="Porphobil_deam"/>
    <property type="match status" value="1"/>
</dbReference>
<dbReference type="PANTHER" id="PTHR11557:SF0">
    <property type="entry name" value="PORPHOBILINOGEN DEAMINASE"/>
    <property type="match status" value="1"/>
</dbReference>
<name>A0A812DBF9_ACAPH</name>
<evidence type="ECO:0000256" key="10">
    <source>
        <dbReference type="ARBA" id="ARBA00048169"/>
    </source>
</evidence>
<proteinExistence type="inferred from homology"/>
<dbReference type="Gene3D" id="3.40.190.10">
    <property type="entry name" value="Periplasmic binding protein-like II"/>
    <property type="match status" value="2"/>
</dbReference>
<dbReference type="AlphaFoldDB" id="A0A812DBF9"/>
<keyword evidence="14" id="KW-1185">Reference proteome</keyword>
<organism evidence="13 14">
    <name type="scientific">Acanthosepion pharaonis</name>
    <name type="common">Pharaoh cuttlefish</name>
    <name type="synonym">Sepia pharaonis</name>
    <dbReference type="NCBI Taxonomy" id="158019"/>
    <lineage>
        <taxon>Eukaryota</taxon>
        <taxon>Metazoa</taxon>
        <taxon>Spiralia</taxon>
        <taxon>Lophotrochozoa</taxon>
        <taxon>Mollusca</taxon>
        <taxon>Cephalopoda</taxon>
        <taxon>Coleoidea</taxon>
        <taxon>Decapodiformes</taxon>
        <taxon>Sepiida</taxon>
        <taxon>Sepiina</taxon>
        <taxon>Sepiidae</taxon>
        <taxon>Acanthosepion</taxon>
    </lineage>
</organism>
<evidence type="ECO:0000256" key="7">
    <source>
        <dbReference type="ARBA" id="ARBA00023244"/>
    </source>
</evidence>
<feature type="domain" description="Porphobilinogen deaminase C-terminal" evidence="12">
    <location>
        <begin position="245"/>
        <end position="294"/>
    </location>
</feature>
<dbReference type="PRINTS" id="PR00151">
    <property type="entry name" value="PORPHBDMNASE"/>
</dbReference>
<evidence type="ECO:0000259" key="12">
    <source>
        <dbReference type="Pfam" id="PF03900"/>
    </source>
</evidence>
<evidence type="ECO:0000256" key="2">
    <source>
        <dbReference type="ARBA" id="ARBA00002869"/>
    </source>
</evidence>
<reference evidence="13" key="1">
    <citation type="submission" date="2021-01" db="EMBL/GenBank/DDBJ databases">
        <authorList>
            <person name="Li R."/>
            <person name="Bekaert M."/>
        </authorList>
    </citation>
    <scope>NUCLEOTIDE SEQUENCE</scope>
    <source>
        <strain evidence="13">Farmed</strain>
    </source>
</reference>
<dbReference type="CDD" id="cd13645">
    <property type="entry name" value="PBP2_HuPBGD_like"/>
    <property type="match status" value="1"/>
</dbReference>
<dbReference type="InterPro" id="IPR022418">
    <property type="entry name" value="Porphobilinogen_deaminase_C"/>
</dbReference>
<dbReference type="Proteomes" id="UP000597762">
    <property type="component" value="Unassembled WGS sequence"/>
</dbReference>